<evidence type="ECO:0000259" key="6">
    <source>
        <dbReference type="Pfam" id="PF14294"/>
    </source>
</evidence>
<keyword evidence="8" id="KW-1185">Reference proteome</keyword>
<evidence type="ECO:0000256" key="2">
    <source>
        <dbReference type="ARBA" id="ARBA00022578"/>
    </source>
</evidence>
<dbReference type="Pfam" id="PF01609">
    <property type="entry name" value="DDE_Tnp_1"/>
    <property type="match status" value="1"/>
</dbReference>
<evidence type="ECO:0000313" key="8">
    <source>
        <dbReference type="Proteomes" id="UP000823790"/>
    </source>
</evidence>
<dbReference type="InterPro" id="IPR002559">
    <property type="entry name" value="Transposase_11"/>
</dbReference>
<proteinExistence type="inferred from homology"/>
<dbReference type="InterPro" id="IPR047952">
    <property type="entry name" value="Transpos_IS4"/>
</dbReference>
<dbReference type="Pfam" id="PF14294">
    <property type="entry name" value="DUF4372"/>
    <property type="match status" value="1"/>
</dbReference>
<reference evidence="7 8" key="1">
    <citation type="submission" date="2021-04" db="EMBL/GenBank/DDBJ databases">
        <authorList>
            <person name="Huq M.A."/>
        </authorList>
    </citation>
    <scope>NUCLEOTIDE SEQUENCE [LARGE SCALE GENOMIC DNA]</scope>
    <source>
        <strain evidence="7 8">MAH-13</strain>
    </source>
</reference>
<dbReference type="Proteomes" id="UP000823790">
    <property type="component" value="Unassembled WGS sequence"/>
</dbReference>
<keyword evidence="2" id="KW-0815">Transposition</keyword>
<comment type="caution">
    <text evidence="7">The sequence shown here is derived from an EMBL/GenBank/DDBJ whole genome shotgun (WGS) entry which is preliminary data.</text>
</comment>
<dbReference type="Gene3D" id="3.90.350.10">
    <property type="entry name" value="Transposase Inhibitor Protein From Tn5, Chain A, domain 1"/>
    <property type="match status" value="1"/>
</dbReference>
<sequence>MFSISRLGSVMKGVPRGVFDRAVQASGAERYHKCFSGWNHLTAMVVGHLSGATSLRTLERTYNSQTHQHYHLGTGPLRRSTLADANAKRSMAPFEAVAQALMAQAHRTLRREGQALLYLLDSTPIPLAGRHFDAWTQANRTQRTQGLKLHLLIAQPGAKPLQCAFSAANVNDITYGKSLPIETGATYVFDKGYCDFGWWAAIDAAGARFVTRFKRNVALVQLHQRPVSAADQDVILADEEVHFAPRKRGKQRDHGYRAPLRRITVARPNHSTPLVLASNDLDAPARVLAQHYKERWGIELLFKWLKQHLKITQFYGRSQNAVKIQILCALIAYLLLAIYRQLNGSLASLWMVLAELRATLFQRPTTDSTVHRRWMQRRRASEQLQGRLFT</sequence>
<organism evidence="7 8">
    <name type="scientific">Frateuria flava</name>
    <dbReference type="NCBI Taxonomy" id="2821489"/>
    <lineage>
        <taxon>Bacteria</taxon>
        <taxon>Pseudomonadati</taxon>
        <taxon>Pseudomonadota</taxon>
        <taxon>Gammaproteobacteria</taxon>
        <taxon>Lysobacterales</taxon>
        <taxon>Rhodanobacteraceae</taxon>
        <taxon>Frateuria</taxon>
    </lineage>
</organism>
<dbReference type="SUPFAM" id="SSF53098">
    <property type="entry name" value="Ribonuclease H-like"/>
    <property type="match status" value="1"/>
</dbReference>
<gene>
    <name evidence="7" type="ORF">J7I44_00900</name>
</gene>
<evidence type="ECO:0000256" key="1">
    <source>
        <dbReference type="ARBA" id="ARBA00010075"/>
    </source>
</evidence>
<evidence type="ECO:0000256" key="4">
    <source>
        <dbReference type="ARBA" id="ARBA00023172"/>
    </source>
</evidence>
<name>A0ABS4DIF2_9GAMM</name>
<dbReference type="PANTHER" id="PTHR33258:SF1">
    <property type="entry name" value="TRANSPOSASE INSL FOR INSERTION SEQUENCE ELEMENT IS186A-RELATED"/>
    <property type="match status" value="1"/>
</dbReference>
<dbReference type="InterPro" id="IPR025399">
    <property type="entry name" value="DUF4372"/>
</dbReference>
<evidence type="ECO:0000259" key="5">
    <source>
        <dbReference type="Pfam" id="PF01609"/>
    </source>
</evidence>
<evidence type="ECO:0000256" key="3">
    <source>
        <dbReference type="ARBA" id="ARBA00023125"/>
    </source>
</evidence>
<dbReference type="RefSeq" id="WP_209614578.1">
    <property type="nucleotide sequence ID" value="NZ_JAGJRS010000003.1"/>
</dbReference>
<comment type="similarity">
    <text evidence="1">Belongs to the transposase 11 family.</text>
</comment>
<keyword evidence="4" id="KW-0233">DNA recombination</keyword>
<dbReference type="InterPro" id="IPR012337">
    <property type="entry name" value="RNaseH-like_sf"/>
</dbReference>
<dbReference type="PANTHER" id="PTHR33258">
    <property type="entry name" value="TRANSPOSASE INSL FOR INSERTION SEQUENCE ELEMENT IS186A-RELATED"/>
    <property type="match status" value="1"/>
</dbReference>
<protein>
    <submittedName>
        <fullName evidence="7">IS4 family transposase</fullName>
    </submittedName>
</protein>
<feature type="domain" description="Transposase IS4-like" evidence="5">
    <location>
        <begin position="117"/>
        <end position="335"/>
    </location>
</feature>
<accession>A0ABS4DIF2</accession>
<evidence type="ECO:0000313" key="7">
    <source>
        <dbReference type="EMBL" id="MBP1472840.1"/>
    </source>
</evidence>
<dbReference type="EMBL" id="JAGJRS010000003">
    <property type="protein sequence ID" value="MBP1472840.1"/>
    <property type="molecule type" value="Genomic_DNA"/>
</dbReference>
<dbReference type="NCBIfam" id="NF033592">
    <property type="entry name" value="transpos_IS4_1"/>
    <property type="match status" value="1"/>
</dbReference>
<feature type="domain" description="DUF4372" evidence="6">
    <location>
        <begin position="7"/>
        <end position="74"/>
    </location>
</feature>
<keyword evidence="3" id="KW-0238">DNA-binding</keyword>